<reference evidence="2" key="1">
    <citation type="journal article" date="2020" name="Stud. Mycol.">
        <title>101 Dothideomycetes genomes: a test case for predicting lifestyles and emergence of pathogens.</title>
        <authorList>
            <person name="Haridas S."/>
            <person name="Albert R."/>
            <person name="Binder M."/>
            <person name="Bloem J."/>
            <person name="Labutti K."/>
            <person name="Salamov A."/>
            <person name="Andreopoulos B."/>
            <person name="Baker S."/>
            <person name="Barry K."/>
            <person name="Bills G."/>
            <person name="Bluhm B."/>
            <person name="Cannon C."/>
            <person name="Castanera R."/>
            <person name="Culley D."/>
            <person name="Daum C."/>
            <person name="Ezra D."/>
            <person name="Gonzalez J."/>
            <person name="Henrissat B."/>
            <person name="Kuo A."/>
            <person name="Liang C."/>
            <person name="Lipzen A."/>
            <person name="Lutzoni F."/>
            <person name="Magnuson J."/>
            <person name="Mondo S."/>
            <person name="Nolan M."/>
            <person name="Ohm R."/>
            <person name="Pangilinan J."/>
            <person name="Park H.-J."/>
            <person name="Ramirez L."/>
            <person name="Alfaro M."/>
            <person name="Sun H."/>
            <person name="Tritt A."/>
            <person name="Yoshinaga Y."/>
            <person name="Zwiers L.-H."/>
            <person name="Turgeon B."/>
            <person name="Goodwin S."/>
            <person name="Spatafora J."/>
            <person name="Crous P."/>
            <person name="Grigoriev I."/>
        </authorList>
    </citation>
    <scope>NUCLEOTIDE SEQUENCE</scope>
    <source>
        <strain evidence="2">CBS 122681</strain>
    </source>
</reference>
<gene>
    <name evidence="2" type="ORF">K491DRAFT_728552</name>
</gene>
<proteinExistence type="predicted"/>
<dbReference type="InterPro" id="IPR013783">
    <property type="entry name" value="Ig-like_fold"/>
</dbReference>
<organism evidence="2 3">
    <name type="scientific">Lophiostoma macrostomum CBS 122681</name>
    <dbReference type="NCBI Taxonomy" id="1314788"/>
    <lineage>
        <taxon>Eukaryota</taxon>
        <taxon>Fungi</taxon>
        <taxon>Dikarya</taxon>
        <taxon>Ascomycota</taxon>
        <taxon>Pezizomycotina</taxon>
        <taxon>Dothideomycetes</taxon>
        <taxon>Pleosporomycetidae</taxon>
        <taxon>Pleosporales</taxon>
        <taxon>Lophiostomataceae</taxon>
        <taxon>Lophiostoma</taxon>
    </lineage>
</organism>
<dbReference type="Proteomes" id="UP000799324">
    <property type="component" value="Unassembled WGS sequence"/>
</dbReference>
<protein>
    <submittedName>
        <fullName evidence="2">Uncharacterized protein</fullName>
    </submittedName>
</protein>
<dbReference type="EMBL" id="MU004300">
    <property type="protein sequence ID" value="KAF2660358.1"/>
    <property type="molecule type" value="Genomic_DNA"/>
</dbReference>
<feature type="compositionally biased region" description="Pro residues" evidence="1">
    <location>
        <begin position="1207"/>
        <end position="1217"/>
    </location>
</feature>
<evidence type="ECO:0000256" key="1">
    <source>
        <dbReference type="SAM" id="MobiDB-lite"/>
    </source>
</evidence>
<dbReference type="Gene3D" id="2.60.40.10">
    <property type="entry name" value="Immunoglobulins"/>
    <property type="match status" value="1"/>
</dbReference>
<accession>A0A6A6TN89</accession>
<sequence length="1976" mass="215529">MSLLIEGIDLSSVEKAVAGLLDQSQKLVGFPYEKNQNAAKDPSVVLDYNFAASGLVLRNITLQTAVQKAKERPAVAKLDPALTRQLESDGTGISFVTSASVWFHKESQGGLYLQNLQFDFTSAITWDITSTVRLQAVGLQVSVEYEIQKKAWKVVFDIGASLSIAEVSVDVSGSFVAADGTKLELDIVAVKRSSMVPEDLVGQLLGDEERQHYTNQFKLPPELTYPADGESSVHAQVTFARNATNWYFDGAKISLIWQLMAWRPFDQISFLVDSLQLDGLIRRAREPTPSESLYVYQGSMTGRIRLGGAKAEVAITYDSDTETVLAICTFPNSATISLQSIAQDQQLNSLSQSQRRLSTGHDLAGAAAPFPVPQGVPIDLDWCSSNFWSVNRVCSVEFSGTDMTKFSLQADYDLKWNITESIELTQVGIFFKVEKPLESQMQSTVAGYAYGSFLLDEKITLFLFVAGISDAECSQFTVSLSTSYGPNVKIGELPAQEILSSPKLIGDSVPTDGWLLPSSFPDKDGPKNALTSLEVFLGARMKQVKDPANSTGYSTFLESFTASLVLEGHWPILADLSLEKVSLSVVVRPSSLPPTAVPRTNYDIFTELSGTVGQTLTTVGTSNYEVTFTISINHAQDAANVFTASIYAVLKNHTQGIVDLGTIFRMPFSGLANTDIANTDSAKTIPDAFPAQPKDVLAIAALSLLITNPRSDNRQITFAAEATLTTGAEFNLRAAVIAVNPGNKDKAIRFTLTGGNIQKIMIDLLGHEFTKRLPTETVFEPGYSFHLEITYLKREGGPYTLIRVHLRLTSSVTWQLGPLAIKQLVLLANFNNLDTPDPSRNVSIEGVVAIAKLSIKTSATLTNTDWLSFKFIEAPPTTVVEIFVPGGLNSDGRLEAPDITADTGFGDYKTKPVSGLEVVFRWTAEGGWKASSLTLRLSSTKKWTLIDELLWVNDLTLSLMLEKMSSDNPKLWVQLNANFVWKNRNPPPDTKSLPAALIATRKDLTIGLSTKECTLPDFLYIATGGLWKPPDKLDFPLVTPQSLKLVLSWDDRTATIEISWSDWSVIKTLPKIASIKEPTLQAGLYKEKSGLSAKGEIKGTIVLLGVFIPISYELPNGPFRIFGFDVKKAYDMVRKIWNALKNIEDFGKRVKEVTQTIANILADLAAVADAMAEIAGIVVGALIELGVDAVIVSIAIAQAFGDIPIKPPTPLPGPEPDPSTNYPPSTPGSPYSILGGNALNAGEGSCYLIVYPKDGAGTGWLCTFQRPDTQRPTPTIVNYSGVPPLSASYISEVKVPPSSFSLDKSIVTFDSTPIVWISRNTLIFTPCDQYGGMLKGRYGRDGFLDPKRLTITVYNKNPRGSKPVYDKNKGFISRNNCLLLPILTNEAGTYTATISDHYSDTQRDFDFVVIDPQQCLVWGPGACSSKPEDIVEFWIKLRQGDGSDYFLPADSPLKINVLVGSGRGVHLITQLSYSTQAVGASYTAPVVGFTLDLSIGGVALAGGPIPMRARSSEAQVDASAASLKLWSMSDMIPPNLGSDEQIVIAQDDIVGGQIVLYERIDDNEYYRWRQAKPGVFKVQWPDNFGNPKLIEQLDGVYIIDAKAGKVGSESTLSVTAADSESVHCRGSPYPINIQSPRQLSQVVPYGTGLCSGYDEEGVICIKGYDQYGARWPVNIDSDCQITIIYKNKKIAWAADGRDDDRIVFQKPAKASEEFLVTIGPKITGLAFPEDVQQVSLADRSVPDPSRSYVQWKSLKKGAISVAKVRIVDQLGELRRQGGDDLVVRGVNAVPFSVTDNDDGTYTIRFILPDEAFPETQMAQVAGDSPQLSIKLGEAPILGSPFSFPLPDRQMIRARIVEDDYYLADKNEVQTFTVVCTDKNRVVTDLGLHSFHAFLSPINHNVDTFEPFINCTSETKDGQVLVRYKVPHGADAKYKLHVRVNDEEMQDKLAVVFVAPHAAVQPSGASVAHGIVTNGLV</sequence>
<keyword evidence="3" id="KW-1185">Reference proteome</keyword>
<feature type="region of interest" description="Disordered" evidence="1">
    <location>
        <begin position="1207"/>
        <end position="1227"/>
    </location>
</feature>
<evidence type="ECO:0000313" key="3">
    <source>
        <dbReference type="Proteomes" id="UP000799324"/>
    </source>
</evidence>
<dbReference type="SUPFAM" id="SSF81296">
    <property type="entry name" value="E set domains"/>
    <property type="match status" value="1"/>
</dbReference>
<dbReference type="InterPro" id="IPR014756">
    <property type="entry name" value="Ig_E-set"/>
</dbReference>
<dbReference type="OrthoDB" id="5334309at2759"/>
<name>A0A6A6TN89_9PLEO</name>
<evidence type="ECO:0000313" key="2">
    <source>
        <dbReference type="EMBL" id="KAF2660358.1"/>
    </source>
</evidence>